<protein>
    <recommendedName>
        <fullName evidence="6">Transcription factor domain-containing protein</fullName>
    </recommendedName>
</protein>
<feature type="region of interest" description="Disordered" evidence="3">
    <location>
        <begin position="1"/>
        <end position="43"/>
    </location>
</feature>
<dbReference type="AlphaFoldDB" id="A0AAV9N984"/>
<comment type="subcellular location">
    <subcellularLocation>
        <location evidence="1">Nucleus</location>
    </subcellularLocation>
</comment>
<comment type="caution">
    <text evidence="4">The sequence shown here is derived from an EMBL/GenBank/DDBJ whole genome shotgun (WGS) entry which is preliminary data.</text>
</comment>
<gene>
    <name evidence="4" type="ORF">LTR84_002400</name>
</gene>
<evidence type="ECO:0000256" key="1">
    <source>
        <dbReference type="ARBA" id="ARBA00004123"/>
    </source>
</evidence>
<evidence type="ECO:0000313" key="5">
    <source>
        <dbReference type="Proteomes" id="UP001358417"/>
    </source>
</evidence>
<dbReference type="RefSeq" id="XP_064706235.1">
    <property type="nucleotide sequence ID" value="XM_064846010.1"/>
</dbReference>
<proteinExistence type="predicted"/>
<evidence type="ECO:0000313" key="4">
    <source>
        <dbReference type="EMBL" id="KAK5052535.1"/>
    </source>
</evidence>
<evidence type="ECO:0000256" key="3">
    <source>
        <dbReference type="SAM" id="MobiDB-lite"/>
    </source>
</evidence>
<organism evidence="4 5">
    <name type="scientific">Exophiala bonariae</name>
    <dbReference type="NCBI Taxonomy" id="1690606"/>
    <lineage>
        <taxon>Eukaryota</taxon>
        <taxon>Fungi</taxon>
        <taxon>Dikarya</taxon>
        <taxon>Ascomycota</taxon>
        <taxon>Pezizomycotina</taxon>
        <taxon>Eurotiomycetes</taxon>
        <taxon>Chaetothyriomycetidae</taxon>
        <taxon>Chaetothyriales</taxon>
        <taxon>Herpotrichiellaceae</taxon>
        <taxon>Exophiala</taxon>
    </lineage>
</organism>
<keyword evidence="2" id="KW-0539">Nucleus</keyword>
<accession>A0AAV9N984</accession>
<dbReference type="Pfam" id="PF11951">
    <property type="entry name" value="Fungal_trans_2"/>
    <property type="match status" value="1"/>
</dbReference>
<feature type="compositionally biased region" description="Polar residues" evidence="3">
    <location>
        <begin position="14"/>
        <end position="43"/>
    </location>
</feature>
<dbReference type="PANTHER" id="PTHR37534:SF46">
    <property type="entry name" value="ZN(II)2CYS6 TRANSCRIPTION FACTOR (EUROFUNG)"/>
    <property type="match status" value="1"/>
</dbReference>
<dbReference type="PANTHER" id="PTHR37534">
    <property type="entry name" value="TRANSCRIPTIONAL ACTIVATOR PROTEIN UGA3"/>
    <property type="match status" value="1"/>
</dbReference>
<dbReference type="Proteomes" id="UP001358417">
    <property type="component" value="Unassembled WGS sequence"/>
</dbReference>
<dbReference type="GO" id="GO:0005634">
    <property type="term" value="C:nucleus"/>
    <property type="evidence" value="ECO:0007669"/>
    <property type="project" value="UniProtKB-SubCell"/>
</dbReference>
<name>A0AAV9N984_9EURO</name>
<reference evidence="4 5" key="1">
    <citation type="submission" date="2023-08" db="EMBL/GenBank/DDBJ databases">
        <title>Black Yeasts Isolated from many extreme environments.</title>
        <authorList>
            <person name="Coleine C."/>
            <person name="Stajich J.E."/>
            <person name="Selbmann L."/>
        </authorList>
    </citation>
    <scope>NUCLEOTIDE SEQUENCE [LARGE SCALE GENOMIC DNA]</scope>
    <source>
        <strain evidence="4 5">CCFEE 5792</strain>
    </source>
</reference>
<keyword evidence="5" id="KW-1185">Reference proteome</keyword>
<evidence type="ECO:0000256" key="2">
    <source>
        <dbReference type="ARBA" id="ARBA00023242"/>
    </source>
</evidence>
<dbReference type="EMBL" id="JAVRRD010000013">
    <property type="protein sequence ID" value="KAK5052535.1"/>
    <property type="molecule type" value="Genomic_DNA"/>
</dbReference>
<dbReference type="GeneID" id="89970608"/>
<dbReference type="InterPro" id="IPR021858">
    <property type="entry name" value="Fun_TF"/>
</dbReference>
<feature type="compositionally biased region" description="Basic and acidic residues" evidence="3">
    <location>
        <begin position="1"/>
        <end position="10"/>
    </location>
</feature>
<evidence type="ECO:0008006" key="6">
    <source>
        <dbReference type="Google" id="ProtNLM"/>
    </source>
</evidence>
<sequence length="444" mass="49554">MSEVRKEESAMSRLWSTRLNNSNTVSTSRASTSAEQNNPVSSDTTILKPPLAIVSLNTLVPDLPDENTINRLLDHYDKNIAGLMVWIDSDKNEYRRLVLPLAQRQPVLLLAILAISSQHLAVTRNEESNFSGHARDAAVSMISGQIRQVTGRLAAGHDLGSEIDADTAEWMLASMLTLASYEMAESEAGGNAADSHRQAARTLVNALATTNRQNNRLFRFLRNQLSIYDILACTTSLDPASRNDIILPEVNPATIIFSDFLYLLHDVTASSWRSSEAPNHQGIISSPKLARSLFALARGSTLMLAGALELPMNEKQRDFIRLVDIYHHAGLLYTYRLLFKNVVTSTEVEASAMSLFEPLNQLEDIHSCMQNLPWPALIAGTECRGDPMRQLFIENLYGKIARDMGFKHYIEVLHFLQVFWSKADTDWLDLANQYRLEGRGIVAV</sequence>